<sequence>MPSVSSDNVLHNKTDEALTLLDVELVDIFTSTRLQGLQVLHRGFLGCSPLHQTVAISLCMLAAYQHIQAQYKTLCHLHDIPYQLYLNTQFSDTYDIYLEILHQVDSIVKAALKRDTPDWHLLNSCPCCSYKVEDEDDMAFEDDLWTYHSDYQLHHVKVDQFQLNGAQPCAKGPADDWEDVVQSALASFNCVDWWKNAGSGAHKHMFSVFDESGIFIAACCHQFILLVCDIVKSGELSKYLLTILDHLLNVYGKNCGVAYDIGSTWDPVLVNSIYE</sequence>
<organism evidence="1 2">
    <name type="scientific">Suillus discolor</name>
    <dbReference type="NCBI Taxonomy" id="1912936"/>
    <lineage>
        <taxon>Eukaryota</taxon>
        <taxon>Fungi</taxon>
        <taxon>Dikarya</taxon>
        <taxon>Basidiomycota</taxon>
        <taxon>Agaricomycotina</taxon>
        <taxon>Agaricomycetes</taxon>
        <taxon>Agaricomycetidae</taxon>
        <taxon>Boletales</taxon>
        <taxon>Suillineae</taxon>
        <taxon>Suillaceae</taxon>
        <taxon>Suillus</taxon>
    </lineage>
</organism>
<dbReference type="EMBL" id="JABBWM010000016">
    <property type="protein sequence ID" value="KAG2112040.1"/>
    <property type="molecule type" value="Genomic_DNA"/>
</dbReference>
<dbReference type="PANTHER" id="PTHR33096:SF1">
    <property type="entry name" value="CXC1-LIKE CYSTEINE CLUSTER ASSOCIATED WITH KDZ TRANSPOSASES DOMAIN-CONTAINING PROTEIN"/>
    <property type="match status" value="1"/>
</dbReference>
<gene>
    <name evidence="1" type="ORF">F5147DRAFT_744678</name>
</gene>
<reference evidence="1" key="1">
    <citation type="journal article" date="2020" name="New Phytol.">
        <title>Comparative genomics reveals dynamic genome evolution in host specialist ectomycorrhizal fungi.</title>
        <authorList>
            <person name="Lofgren L.A."/>
            <person name="Nguyen N.H."/>
            <person name="Vilgalys R."/>
            <person name="Ruytinx J."/>
            <person name="Liao H.L."/>
            <person name="Branco S."/>
            <person name="Kuo A."/>
            <person name="LaButti K."/>
            <person name="Lipzen A."/>
            <person name="Andreopoulos W."/>
            <person name="Pangilinan J."/>
            <person name="Riley R."/>
            <person name="Hundley H."/>
            <person name="Na H."/>
            <person name="Barry K."/>
            <person name="Grigoriev I.V."/>
            <person name="Stajich J.E."/>
            <person name="Kennedy P.G."/>
        </authorList>
    </citation>
    <scope>NUCLEOTIDE SEQUENCE</scope>
    <source>
        <strain evidence="1">FC423</strain>
    </source>
</reference>
<name>A0A9P7FB43_9AGAM</name>
<dbReference type="GeneID" id="64701956"/>
<dbReference type="Proteomes" id="UP000823399">
    <property type="component" value="Unassembled WGS sequence"/>
</dbReference>
<protein>
    <submittedName>
        <fullName evidence="1">Uncharacterized protein</fullName>
    </submittedName>
</protein>
<proteinExistence type="predicted"/>
<dbReference type="PANTHER" id="PTHR33096">
    <property type="entry name" value="CXC2 DOMAIN-CONTAINING PROTEIN"/>
    <property type="match status" value="1"/>
</dbReference>
<dbReference type="InterPro" id="IPR040521">
    <property type="entry name" value="KDZ"/>
</dbReference>
<dbReference type="AlphaFoldDB" id="A0A9P7FB43"/>
<dbReference type="OrthoDB" id="2505969at2759"/>
<dbReference type="Pfam" id="PF18758">
    <property type="entry name" value="KDZ"/>
    <property type="match status" value="1"/>
</dbReference>
<dbReference type="RefSeq" id="XP_041295097.1">
    <property type="nucleotide sequence ID" value="XM_041439697.1"/>
</dbReference>
<accession>A0A9P7FB43</accession>
<evidence type="ECO:0000313" key="1">
    <source>
        <dbReference type="EMBL" id="KAG2112040.1"/>
    </source>
</evidence>
<comment type="caution">
    <text evidence="1">The sequence shown here is derived from an EMBL/GenBank/DDBJ whole genome shotgun (WGS) entry which is preliminary data.</text>
</comment>
<keyword evidence="2" id="KW-1185">Reference proteome</keyword>
<evidence type="ECO:0000313" key="2">
    <source>
        <dbReference type="Proteomes" id="UP000823399"/>
    </source>
</evidence>